<dbReference type="PANTHER" id="PTHR37168">
    <property type="entry name" value="CRISPR-ASSOCIATED EXONUCLEASE CAS4"/>
    <property type="match status" value="1"/>
</dbReference>
<keyword evidence="1 9" id="KW-0540">Nuclease</keyword>
<name>A0AAE4NTU2_9EURY</name>
<comment type="function">
    <text evidence="9">CRISPR (clustered regularly interspaced short palindromic repeat) is an adaptive immune system that provides protection against mobile genetic elements (viruses, transposable elements and conjugative plasmids). CRISPR clusters contain sequences complementary to antecedent mobile elements and target invading nucleic acids. CRISPR clusters are transcribed and processed into CRISPR RNA (crRNA).</text>
</comment>
<evidence type="ECO:0000256" key="6">
    <source>
        <dbReference type="ARBA" id="ARBA00023014"/>
    </source>
</evidence>
<dbReference type="InterPro" id="IPR013343">
    <property type="entry name" value="CRISPR-assoc_prot_Cas4"/>
</dbReference>
<evidence type="ECO:0000313" key="12">
    <source>
        <dbReference type="Proteomes" id="UP001245683"/>
    </source>
</evidence>
<keyword evidence="12" id="KW-1185">Reference proteome</keyword>
<evidence type="ECO:0000256" key="7">
    <source>
        <dbReference type="ARBA" id="ARBA00023118"/>
    </source>
</evidence>
<evidence type="ECO:0000256" key="1">
    <source>
        <dbReference type="ARBA" id="ARBA00022722"/>
    </source>
</evidence>
<dbReference type="GO" id="GO:0046872">
    <property type="term" value="F:metal ion binding"/>
    <property type="evidence" value="ECO:0007669"/>
    <property type="project" value="UniProtKB-KW"/>
</dbReference>
<evidence type="ECO:0000256" key="8">
    <source>
        <dbReference type="ARBA" id="ARBA00023211"/>
    </source>
</evidence>
<dbReference type="NCBIfam" id="TIGR00372">
    <property type="entry name" value="cas4"/>
    <property type="match status" value="1"/>
</dbReference>
<dbReference type="Proteomes" id="UP001245683">
    <property type="component" value="Unassembled WGS sequence"/>
</dbReference>
<evidence type="ECO:0000256" key="9">
    <source>
        <dbReference type="RuleBase" id="RU365022"/>
    </source>
</evidence>
<keyword evidence="5 9" id="KW-0408">Iron</keyword>
<comment type="cofactor">
    <cofactor evidence="9">
        <name>iron-sulfur cluster</name>
        <dbReference type="ChEBI" id="CHEBI:30408"/>
    </cofactor>
</comment>
<gene>
    <name evidence="11" type="primary">cas4</name>
    <name evidence="11" type="ORF">RBI02_04155</name>
</gene>
<accession>A0AAE4NTU2</accession>
<evidence type="ECO:0000256" key="5">
    <source>
        <dbReference type="ARBA" id="ARBA00023004"/>
    </source>
</evidence>
<evidence type="ECO:0000313" key="11">
    <source>
        <dbReference type="EMBL" id="MDV3103739.1"/>
    </source>
</evidence>
<dbReference type="AlphaFoldDB" id="A0AAE4NTU2"/>
<dbReference type="GO" id="GO:0004527">
    <property type="term" value="F:exonuclease activity"/>
    <property type="evidence" value="ECO:0007669"/>
    <property type="project" value="UniProtKB-KW"/>
</dbReference>
<feature type="domain" description="DUF83" evidence="10">
    <location>
        <begin position="4"/>
        <end position="161"/>
    </location>
</feature>
<dbReference type="GO" id="GO:0051607">
    <property type="term" value="P:defense response to virus"/>
    <property type="evidence" value="ECO:0007669"/>
    <property type="project" value="UniProtKB-KW"/>
</dbReference>
<dbReference type="EC" id="3.1.12.1" evidence="9"/>
<comment type="caution">
    <text evidence="11">The sequence shown here is derived from an EMBL/GenBank/DDBJ whole genome shotgun (WGS) entry which is preliminary data.</text>
</comment>
<dbReference type="GO" id="GO:0051536">
    <property type="term" value="F:iron-sulfur cluster binding"/>
    <property type="evidence" value="ECO:0007669"/>
    <property type="project" value="UniProtKB-KW"/>
</dbReference>
<keyword evidence="4 9" id="KW-0269">Exonuclease</keyword>
<dbReference type="RefSeq" id="WP_315340754.1">
    <property type="nucleotide sequence ID" value="NZ_JAVDZE010000001.1"/>
</dbReference>
<protein>
    <recommendedName>
        <fullName evidence="9">CRISPR-associated exonuclease Cas4</fullName>
        <ecNumber evidence="9">3.1.12.1</ecNumber>
    </recommendedName>
</protein>
<keyword evidence="8 9" id="KW-0464">Manganese</keyword>
<keyword evidence="6 9" id="KW-0411">Iron-sulfur</keyword>
<dbReference type="PANTHER" id="PTHR37168:SF2">
    <property type="entry name" value="CRISPR-ASSOCIATED EXONUCLEASE CAS4"/>
    <property type="match status" value="1"/>
</dbReference>
<evidence type="ECO:0000256" key="2">
    <source>
        <dbReference type="ARBA" id="ARBA00022723"/>
    </source>
</evidence>
<keyword evidence="7 9" id="KW-0051">Antiviral defense</keyword>
<dbReference type="Gene3D" id="3.90.320.10">
    <property type="match status" value="1"/>
</dbReference>
<dbReference type="Pfam" id="PF01930">
    <property type="entry name" value="Cas_Cas4"/>
    <property type="match status" value="1"/>
</dbReference>
<sequence length="162" mass="19218">MGITGVMVQYYFTCRRELWFFSRNLNFDFENDDMLIGRLIHEEGYERDWKEVFLGDAKLDVVKGRGRVKVIEVKKSSRLEEPAKWQLKYYLYLLRKAGVEAEGVIAYPKEGRSEKVGLNGEDIETLERAFEDIERVISLDRPPKAEKKPYCRRCAYRDFCWV</sequence>
<keyword evidence="3 9" id="KW-0378">Hydrolase</keyword>
<proteinExistence type="inferred from homology"/>
<dbReference type="EMBL" id="JAVDZE010000001">
    <property type="protein sequence ID" value="MDV3103739.1"/>
    <property type="molecule type" value="Genomic_DNA"/>
</dbReference>
<evidence type="ECO:0000259" key="10">
    <source>
        <dbReference type="Pfam" id="PF01930"/>
    </source>
</evidence>
<organism evidence="11 12">
    <name type="scientific">Thermococcus waiotapuensis</name>
    <dbReference type="NCBI Taxonomy" id="90909"/>
    <lineage>
        <taxon>Archaea</taxon>
        <taxon>Methanobacteriati</taxon>
        <taxon>Methanobacteriota</taxon>
        <taxon>Thermococci</taxon>
        <taxon>Thermococcales</taxon>
        <taxon>Thermococcaceae</taxon>
        <taxon>Thermococcus</taxon>
    </lineage>
</organism>
<comment type="similarity">
    <text evidence="9">Belongs to the CRISPR-associated exonuclease Cas4 family.</text>
</comment>
<dbReference type="InterPro" id="IPR011604">
    <property type="entry name" value="PDDEXK-like_dom_sf"/>
</dbReference>
<reference evidence="11 12" key="1">
    <citation type="submission" date="2023-08" db="EMBL/GenBank/DDBJ databases">
        <title>Draft genome sequence of Thermococcus waiotapuensis WT1T, a thermophilic sulphur-dependent archaeon from order Thermococcales.</title>
        <authorList>
            <person name="Manners S.H."/>
            <person name="Carere C.R."/>
            <person name="Dhami M.K."/>
            <person name="Dobson R.C.J."/>
            <person name="Stott M.B."/>
        </authorList>
    </citation>
    <scope>NUCLEOTIDE SEQUENCE [LARGE SCALE GENOMIC DNA]</scope>
    <source>
        <strain evidence="11 12">WT1</strain>
    </source>
</reference>
<evidence type="ECO:0000256" key="3">
    <source>
        <dbReference type="ARBA" id="ARBA00022801"/>
    </source>
</evidence>
<comment type="cofactor">
    <cofactor evidence="9">
        <name>Mg(2+)</name>
        <dbReference type="ChEBI" id="CHEBI:18420"/>
    </cofactor>
    <cofactor evidence="9">
        <name>Mn(2+)</name>
        <dbReference type="ChEBI" id="CHEBI:29035"/>
    </cofactor>
    <text evidence="9">Mg(2+) or Mn(2+) required for ssDNA cleavage activity.</text>
</comment>
<keyword evidence="2 9" id="KW-0479">Metal-binding</keyword>
<dbReference type="InterPro" id="IPR022765">
    <property type="entry name" value="Dna2/Cas4_DUF83"/>
</dbReference>
<evidence type="ECO:0000256" key="4">
    <source>
        <dbReference type="ARBA" id="ARBA00022839"/>
    </source>
</evidence>